<dbReference type="PANTHER" id="PTHR30136">
    <property type="entry name" value="HELIX-TURN-HELIX TRANSCRIPTIONAL REGULATOR, ICLR FAMILY"/>
    <property type="match status" value="1"/>
</dbReference>
<dbReference type="GO" id="GO:0003677">
    <property type="term" value="F:DNA binding"/>
    <property type="evidence" value="ECO:0007669"/>
    <property type="project" value="UniProtKB-KW"/>
</dbReference>
<feature type="domain" description="HTH iclR-type" evidence="7">
    <location>
        <begin position="8"/>
        <end position="70"/>
    </location>
</feature>
<keyword evidence="1" id="KW-0319">Glycerol metabolism</keyword>
<dbReference type="Proteomes" id="UP000198215">
    <property type="component" value="Chromosome I"/>
</dbReference>
<organism evidence="9 10">
    <name type="scientific">Micromonospora coxensis</name>
    <dbReference type="NCBI Taxonomy" id="356852"/>
    <lineage>
        <taxon>Bacteria</taxon>
        <taxon>Bacillati</taxon>
        <taxon>Actinomycetota</taxon>
        <taxon>Actinomycetes</taxon>
        <taxon>Micromonosporales</taxon>
        <taxon>Micromonosporaceae</taxon>
        <taxon>Micromonospora</taxon>
    </lineage>
</organism>
<evidence type="ECO:0000256" key="4">
    <source>
        <dbReference type="ARBA" id="ARBA00023163"/>
    </source>
</evidence>
<name>A0A1C5K1S0_9ACTN</name>
<dbReference type="PROSITE" id="PS51078">
    <property type="entry name" value="ICLR_ED"/>
    <property type="match status" value="1"/>
</dbReference>
<keyword evidence="2" id="KW-0805">Transcription regulation</keyword>
<dbReference type="AlphaFoldDB" id="A0A1C5K1S0"/>
<dbReference type="PANTHER" id="PTHR30136:SF24">
    <property type="entry name" value="HTH-TYPE TRANSCRIPTIONAL REPRESSOR ALLR"/>
    <property type="match status" value="1"/>
</dbReference>
<dbReference type="SMART" id="SM00346">
    <property type="entry name" value="HTH_ICLR"/>
    <property type="match status" value="1"/>
</dbReference>
<evidence type="ECO:0000256" key="3">
    <source>
        <dbReference type="ARBA" id="ARBA00023125"/>
    </source>
</evidence>
<evidence type="ECO:0000256" key="2">
    <source>
        <dbReference type="ARBA" id="ARBA00023015"/>
    </source>
</evidence>
<protein>
    <recommendedName>
        <fullName evidence="6">Glycerol operon regulatory protein</fullName>
    </recommendedName>
</protein>
<dbReference type="GO" id="GO:0045892">
    <property type="term" value="P:negative regulation of DNA-templated transcription"/>
    <property type="evidence" value="ECO:0007669"/>
    <property type="project" value="TreeGrafter"/>
</dbReference>
<dbReference type="InterPro" id="IPR029016">
    <property type="entry name" value="GAF-like_dom_sf"/>
</dbReference>
<dbReference type="InterPro" id="IPR036388">
    <property type="entry name" value="WH-like_DNA-bd_sf"/>
</dbReference>
<dbReference type="Gene3D" id="3.30.450.40">
    <property type="match status" value="1"/>
</dbReference>
<dbReference type="SUPFAM" id="SSF46785">
    <property type="entry name" value="Winged helix' DNA-binding domain"/>
    <property type="match status" value="1"/>
</dbReference>
<dbReference type="Pfam" id="PF01614">
    <property type="entry name" value="IclR_C"/>
    <property type="match status" value="1"/>
</dbReference>
<dbReference type="GO" id="GO:0006071">
    <property type="term" value="P:glycerol metabolic process"/>
    <property type="evidence" value="ECO:0007669"/>
    <property type="project" value="UniProtKB-KW"/>
</dbReference>
<dbReference type="Gene3D" id="1.10.10.10">
    <property type="entry name" value="Winged helix-like DNA-binding domain superfamily/Winged helix DNA-binding domain"/>
    <property type="match status" value="1"/>
</dbReference>
<dbReference type="RefSeq" id="WP_088979745.1">
    <property type="nucleotide sequence ID" value="NZ_LT607753.1"/>
</dbReference>
<dbReference type="GO" id="GO:0003700">
    <property type="term" value="F:DNA-binding transcription factor activity"/>
    <property type="evidence" value="ECO:0007669"/>
    <property type="project" value="TreeGrafter"/>
</dbReference>
<feature type="domain" description="IclR-ED" evidence="8">
    <location>
        <begin position="71"/>
        <end position="254"/>
    </location>
</feature>
<evidence type="ECO:0000259" key="8">
    <source>
        <dbReference type="PROSITE" id="PS51078"/>
    </source>
</evidence>
<proteinExistence type="predicted"/>
<dbReference type="PROSITE" id="PS51077">
    <property type="entry name" value="HTH_ICLR"/>
    <property type="match status" value="1"/>
</dbReference>
<sequence>MVSDNASNQSVLRATAVLDAFTHGRPELRVTDVAKATGLGLSTTSRLLATLESLEFVERDPMSNLYRLGAKTITLGGIAVNQMPVHRATRQIVQNLAREHGLGANVAIRRGDRVFYVANFEGPLSPRSFTLVGQTNPLHATGLGKSLLTGLDPAVRQSLLPDPLPAFTHRTITDLATLEVELDRISSRGYATELEELALGRACVAAPIRDGSGEIVAALSISGPLSAIDLPQREAQLASAAIEAADAVSVSLGHHAPTALNTLV</sequence>
<keyword evidence="4" id="KW-0804">Transcription</keyword>
<dbReference type="InterPro" id="IPR014757">
    <property type="entry name" value="Tscrpt_reg_IclR_C"/>
</dbReference>
<dbReference type="OrthoDB" id="7274111at2"/>
<gene>
    <name evidence="9" type="ORF">GA0070614_5992</name>
</gene>
<dbReference type="EMBL" id="LT607753">
    <property type="protein sequence ID" value="SCG76722.1"/>
    <property type="molecule type" value="Genomic_DNA"/>
</dbReference>
<accession>A0A1C5K1S0</accession>
<evidence type="ECO:0000313" key="9">
    <source>
        <dbReference type="EMBL" id="SCG76722.1"/>
    </source>
</evidence>
<dbReference type="SUPFAM" id="SSF55781">
    <property type="entry name" value="GAF domain-like"/>
    <property type="match status" value="1"/>
</dbReference>
<evidence type="ECO:0000313" key="10">
    <source>
        <dbReference type="Proteomes" id="UP000198215"/>
    </source>
</evidence>
<evidence type="ECO:0000256" key="1">
    <source>
        <dbReference type="ARBA" id="ARBA00022798"/>
    </source>
</evidence>
<dbReference type="InterPro" id="IPR036390">
    <property type="entry name" value="WH_DNA-bd_sf"/>
</dbReference>
<keyword evidence="3" id="KW-0238">DNA-binding</keyword>
<evidence type="ECO:0000256" key="5">
    <source>
        <dbReference type="ARBA" id="ARBA00058938"/>
    </source>
</evidence>
<dbReference type="FunFam" id="1.10.10.10:FF:000056">
    <property type="entry name" value="IclR family transcriptional regulator"/>
    <property type="match status" value="1"/>
</dbReference>
<dbReference type="InterPro" id="IPR050707">
    <property type="entry name" value="HTH_MetabolicPath_Reg"/>
</dbReference>
<reference evidence="10" key="1">
    <citation type="submission" date="2016-06" db="EMBL/GenBank/DDBJ databases">
        <authorList>
            <person name="Varghese N."/>
            <person name="Submissions Spin"/>
        </authorList>
    </citation>
    <scope>NUCLEOTIDE SEQUENCE [LARGE SCALE GENOMIC DNA]</scope>
    <source>
        <strain evidence="10">DSM 45161</strain>
    </source>
</reference>
<keyword evidence="10" id="KW-1185">Reference proteome</keyword>
<evidence type="ECO:0000256" key="6">
    <source>
        <dbReference type="ARBA" id="ARBA00070406"/>
    </source>
</evidence>
<dbReference type="Pfam" id="PF09339">
    <property type="entry name" value="HTH_IclR"/>
    <property type="match status" value="1"/>
</dbReference>
<comment type="function">
    <text evidence="5">May be an activator protein for the gylABX operon.</text>
</comment>
<evidence type="ECO:0000259" key="7">
    <source>
        <dbReference type="PROSITE" id="PS51077"/>
    </source>
</evidence>
<dbReference type="InterPro" id="IPR005471">
    <property type="entry name" value="Tscrpt_reg_IclR_N"/>
</dbReference>